<reference evidence="2" key="1">
    <citation type="submission" date="2021-12" db="EMBL/GenBank/DDBJ databases">
        <authorList>
            <person name="King R."/>
        </authorList>
    </citation>
    <scope>NUCLEOTIDE SEQUENCE</scope>
</reference>
<dbReference type="PANTHER" id="PTHR35685:SF2">
    <property type="entry name" value="825-OAK-RELATED"/>
    <property type="match status" value="1"/>
</dbReference>
<organism evidence="2 3">
    <name type="scientific">Brassicogethes aeneus</name>
    <name type="common">Rape pollen beetle</name>
    <name type="synonym">Meligethes aeneus</name>
    <dbReference type="NCBI Taxonomy" id="1431903"/>
    <lineage>
        <taxon>Eukaryota</taxon>
        <taxon>Metazoa</taxon>
        <taxon>Ecdysozoa</taxon>
        <taxon>Arthropoda</taxon>
        <taxon>Hexapoda</taxon>
        <taxon>Insecta</taxon>
        <taxon>Pterygota</taxon>
        <taxon>Neoptera</taxon>
        <taxon>Endopterygota</taxon>
        <taxon>Coleoptera</taxon>
        <taxon>Polyphaga</taxon>
        <taxon>Cucujiformia</taxon>
        <taxon>Nitidulidae</taxon>
        <taxon>Meligethinae</taxon>
        <taxon>Brassicogethes</taxon>
    </lineage>
</organism>
<gene>
    <name evidence="2" type="ORF">MELIAE_LOCUS1456</name>
</gene>
<keyword evidence="1" id="KW-1133">Transmembrane helix</keyword>
<keyword evidence="1" id="KW-0472">Membrane</keyword>
<accession>A0A9P0ASX4</accession>
<feature type="transmembrane region" description="Helical" evidence="1">
    <location>
        <begin position="76"/>
        <end position="98"/>
    </location>
</feature>
<dbReference type="EMBL" id="OV121132">
    <property type="protein sequence ID" value="CAH0547470.1"/>
    <property type="molecule type" value="Genomic_DNA"/>
</dbReference>
<proteinExistence type="predicted"/>
<feature type="transmembrane region" description="Helical" evidence="1">
    <location>
        <begin position="21"/>
        <end position="38"/>
    </location>
</feature>
<sequence length="248" mass="24967">MDNNCYQYSIINKYKPNLPNMFKFIVFVALCFIVASAAPKPGLFAAPLAVAPAVVTAESSQVVARNFNALVAAHAPVVAAPAIAVAAPIAAVLIFVGVSSIDCSGVFAHGPVFAPAPVLAPAVRYAHIAPQAVSPFAAQVSTFTKGLNVYAAPYAAGVLSGPAIAPAYPHGLPYPAVAPAPGLLPAPVAAPAYYPSPYAAPGFLPSPYAAAAYPHIHAGLPASPLLPSPFARSVHAVAPALAPAPLLG</sequence>
<dbReference type="OrthoDB" id="6780464at2759"/>
<keyword evidence="3" id="KW-1185">Reference proteome</keyword>
<name>A0A9P0ASX4_BRAAE</name>
<protein>
    <submittedName>
        <fullName evidence="2">Uncharacterized protein</fullName>
    </submittedName>
</protein>
<evidence type="ECO:0000313" key="3">
    <source>
        <dbReference type="Proteomes" id="UP001154078"/>
    </source>
</evidence>
<dbReference type="Proteomes" id="UP001154078">
    <property type="component" value="Chromosome 1"/>
</dbReference>
<evidence type="ECO:0000256" key="1">
    <source>
        <dbReference type="SAM" id="Phobius"/>
    </source>
</evidence>
<dbReference type="PANTHER" id="PTHR35685">
    <property type="entry name" value="825-OAK-RELATED-RELATED"/>
    <property type="match status" value="1"/>
</dbReference>
<keyword evidence="1" id="KW-0812">Transmembrane</keyword>
<dbReference type="AlphaFoldDB" id="A0A9P0ASX4"/>
<evidence type="ECO:0000313" key="2">
    <source>
        <dbReference type="EMBL" id="CAH0547470.1"/>
    </source>
</evidence>